<reference evidence="1 2" key="1">
    <citation type="submission" date="2015-07" db="EMBL/GenBank/DDBJ databases">
        <title>The genome of Eufriesea mexicana.</title>
        <authorList>
            <person name="Pan H."/>
            <person name="Kapheim K."/>
        </authorList>
    </citation>
    <scope>NUCLEOTIDE SEQUENCE [LARGE SCALE GENOMIC DNA]</scope>
    <source>
        <strain evidence="1">0111107269</strain>
        <tissue evidence="1">Whole body</tissue>
    </source>
</reference>
<dbReference type="EMBL" id="KQ765174">
    <property type="protein sequence ID" value="OAD54099.1"/>
    <property type="molecule type" value="Genomic_DNA"/>
</dbReference>
<evidence type="ECO:0000313" key="2">
    <source>
        <dbReference type="Proteomes" id="UP000250275"/>
    </source>
</evidence>
<proteinExistence type="predicted"/>
<dbReference type="AlphaFoldDB" id="A0A310S7R9"/>
<accession>A0A310S7R9</accession>
<evidence type="ECO:0000313" key="1">
    <source>
        <dbReference type="EMBL" id="OAD54099.1"/>
    </source>
</evidence>
<keyword evidence="2" id="KW-1185">Reference proteome</keyword>
<gene>
    <name evidence="1" type="ORF">WN48_08328</name>
</gene>
<organism evidence="1 2">
    <name type="scientific">Eufriesea mexicana</name>
    <dbReference type="NCBI Taxonomy" id="516756"/>
    <lineage>
        <taxon>Eukaryota</taxon>
        <taxon>Metazoa</taxon>
        <taxon>Ecdysozoa</taxon>
        <taxon>Arthropoda</taxon>
        <taxon>Hexapoda</taxon>
        <taxon>Insecta</taxon>
        <taxon>Pterygota</taxon>
        <taxon>Neoptera</taxon>
        <taxon>Endopterygota</taxon>
        <taxon>Hymenoptera</taxon>
        <taxon>Apocrita</taxon>
        <taxon>Aculeata</taxon>
        <taxon>Apoidea</taxon>
        <taxon>Anthophila</taxon>
        <taxon>Apidae</taxon>
        <taxon>Eufriesea</taxon>
    </lineage>
</organism>
<sequence length="88" mass="9642">MAYNGVRETSSIARITLLAPRPLPLSSIPRAFSDRARVIGGPGEFFDVISQTFAQFEPPVISYAILLHLGSGVESQRTRFGSATFDER</sequence>
<protein>
    <submittedName>
        <fullName evidence="1">Uncharacterized protein</fullName>
    </submittedName>
</protein>
<dbReference type="Proteomes" id="UP000250275">
    <property type="component" value="Unassembled WGS sequence"/>
</dbReference>
<name>A0A310S7R9_9HYME</name>